<dbReference type="PROSITE" id="PS50931">
    <property type="entry name" value="HTH_LYSR"/>
    <property type="match status" value="1"/>
</dbReference>
<feature type="domain" description="HTH lysR-type" evidence="5">
    <location>
        <begin position="18"/>
        <end position="75"/>
    </location>
</feature>
<dbReference type="InterPro" id="IPR036390">
    <property type="entry name" value="WH_DNA-bd_sf"/>
</dbReference>
<evidence type="ECO:0000256" key="4">
    <source>
        <dbReference type="ARBA" id="ARBA00023163"/>
    </source>
</evidence>
<dbReference type="Pfam" id="PF00126">
    <property type="entry name" value="HTH_1"/>
    <property type="match status" value="1"/>
</dbReference>
<evidence type="ECO:0000313" key="7">
    <source>
        <dbReference type="Proteomes" id="UP000649829"/>
    </source>
</evidence>
<dbReference type="Proteomes" id="UP000649829">
    <property type="component" value="Unassembled WGS sequence"/>
</dbReference>
<dbReference type="Pfam" id="PF03466">
    <property type="entry name" value="LysR_substrate"/>
    <property type="match status" value="1"/>
</dbReference>
<reference evidence="6" key="1">
    <citation type="journal article" date="2014" name="Int. J. Syst. Evol. Microbiol.">
        <title>Complete genome sequence of Corynebacterium casei LMG S-19264T (=DSM 44701T), isolated from a smear-ripened cheese.</title>
        <authorList>
            <consortium name="US DOE Joint Genome Institute (JGI-PGF)"/>
            <person name="Walter F."/>
            <person name="Albersmeier A."/>
            <person name="Kalinowski J."/>
            <person name="Ruckert C."/>
        </authorList>
    </citation>
    <scope>NUCLEOTIDE SEQUENCE</scope>
    <source>
        <strain evidence="6">CGMCC 1.6293</strain>
    </source>
</reference>
<dbReference type="GO" id="GO:0003677">
    <property type="term" value="F:DNA binding"/>
    <property type="evidence" value="ECO:0007669"/>
    <property type="project" value="UniProtKB-KW"/>
</dbReference>
<dbReference type="SUPFAM" id="SSF53850">
    <property type="entry name" value="Periplasmic binding protein-like II"/>
    <property type="match status" value="1"/>
</dbReference>
<dbReference type="GO" id="GO:0005829">
    <property type="term" value="C:cytosol"/>
    <property type="evidence" value="ECO:0007669"/>
    <property type="project" value="TreeGrafter"/>
</dbReference>
<dbReference type="PANTHER" id="PTHR30419">
    <property type="entry name" value="HTH-TYPE TRANSCRIPTIONAL REGULATOR YBHD"/>
    <property type="match status" value="1"/>
</dbReference>
<dbReference type="GO" id="GO:0003700">
    <property type="term" value="F:DNA-binding transcription factor activity"/>
    <property type="evidence" value="ECO:0007669"/>
    <property type="project" value="InterPro"/>
</dbReference>
<name>A0A917WCD0_9RHOB</name>
<dbReference type="InterPro" id="IPR036388">
    <property type="entry name" value="WH-like_DNA-bd_sf"/>
</dbReference>
<keyword evidence="7" id="KW-1185">Reference proteome</keyword>
<dbReference type="Gene3D" id="3.40.190.290">
    <property type="match status" value="1"/>
</dbReference>
<dbReference type="EMBL" id="BMLF01000001">
    <property type="protein sequence ID" value="GGL89546.1"/>
    <property type="molecule type" value="Genomic_DNA"/>
</dbReference>
<protein>
    <submittedName>
        <fullName evidence="6">LysR family transcriptional regulator</fullName>
    </submittedName>
</protein>
<dbReference type="PANTHER" id="PTHR30419:SF8">
    <property type="entry name" value="NITROGEN ASSIMILATION TRANSCRIPTIONAL ACTIVATOR-RELATED"/>
    <property type="match status" value="1"/>
</dbReference>
<dbReference type="PRINTS" id="PR00039">
    <property type="entry name" value="HTHLYSR"/>
</dbReference>
<comment type="caution">
    <text evidence="6">The sequence shown here is derived from an EMBL/GenBank/DDBJ whole genome shotgun (WGS) entry which is preliminary data.</text>
</comment>
<evidence type="ECO:0000259" key="5">
    <source>
        <dbReference type="PROSITE" id="PS50931"/>
    </source>
</evidence>
<evidence type="ECO:0000256" key="3">
    <source>
        <dbReference type="ARBA" id="ARBA00023125"/>
    </source>
</evidence>
<evidence type="ECO:0000313" key="6">
    <source>
        <dbReference type="EMBL" id="GGL89546.1"/>
    </source>
</evidence>
<evidence type="ECO:0000256" key="1">
    <source>
        <dbReference type="ARBA" id="ARBA00009437"/>
    </source>
</evidence>
<reference evidence="6" key="2">
    <citation type="submission" date="2020-09" db="EMBL/GenBank/DDBJ databases">
        <authorList>
            <person name="Sun Q."/>
            <person name="Zhou Y."/>
        </authorList>
    </citation>
    <scope>NUCLEOTIDE SEQUENCE</scope>
    <source>
        <strain evidence="6">CGMCC 1.6293</strain>
    </source>
</reference>
<gene>
    <name evidence="6" type="primary">gbpR</name>
    <name evidence="6" type="ORF">GCM10011534_09610</name>
</gene>
<dbReference type="InterPro" id="IPR005119">
    <property type="entry name" value="LysR_subst-bd"/>
</dbReference>
<evidence type="ECO:0000256" key="2">
    <source>
        <dbReference type="ARBA" id="ARBA00023015"/>
    </source>
</evidence>
<accession>A0A917WCD0</accession>
<organism evidence="6 7">
    <name type="scientific">Pseudooceanicola nanhaiensis</name>
    <dbReference type="NCBI Taxonomy" id="375761"/>
    <lineage>
        <taxon>Bacteria</taxon>
        <taxon>Pseudomonadati</taxon>
        <taxon>Pseudomonadota</taxon>
        <taxon>Alphaproteobacteria</taxon>
        <taxon>Rhodobacterales</taxon>
        <taxon>Paracoccaceae</taxon>
        <taxon>Pseudooceanicola</taxon>
    </lineage>
</organism>
<keyword evidence="2" id="KW-0805">Transcription regulation</keyword>
<dbReference type="InterPro" id="IPR050950">
    <property type="entry name" value="HTH-type_LysR_regulators"/>
</dbReference>
<dbReference type="AlphaFoldDB" id="A0A917WCD0"/>
<comment type="similarity">
    <text evidence="1">Belongs to the LysR transcriptional regulatory family.</text>
</comment>
<keyword evidence="4" id="KW-0804">Transcription</keyword>
<keyword evidence="3" id="KW-0238">DNA-binding</keyword>
<proteinExistence type="inferred from homology"/>
<dbReference type="InterPro" id="IPR000847">
    <property type="entry name" value="LysR_HTH_N"/>
</dbReference>
<sequence>MTSSVSGVSRDHLIRQGLRFSQLRLLVALEESGQMSGAAAQLSITQPAASRLMAEMERMVGAPLYTRHARGVSLTETGQLVARNARSILHQLDHTQASVIEMTRGARGLVRIGAVTGPALEIVLPVIRDLRVTYPEIEITVNVDTSDKLAEELLAQDLDFYIGRLPDGVDARAFHMRRIGPEPVVLIVRPDHPLARRERIALEDCLIYDWVMQPPGGLQRRTVETYLLENGYAVPRRILGTSSLLLTLAIISDTNAVAPMARSVGEFYAAKAALGGNIRLLDVAPDMAVSPYSLVRREAGTLSPPAARVFGMVEQAILDRVPEGAAPAG</sequence>
<dbReference type="SUPFAM" id="SSF46785">
    <property type="entry name" value="Winged helix' DNA-binding domain"/>
    <property type="match status" value="1"/>
</dbReference>
<dbReference type="Gene3D" id="1.10.10.10">
    <property type="entry name" value="Winged helix-like DNA-binding domain superfamily/Winged helix DNA-binding domain"/>
    <property type="match status" value="1"/>
</dbReference>
<dbReference type="RefSeq" id="WP_028285856.1">
    <property type="nucleotide sequence ID" value="NZ_BMLF01000001.1"/>
</dbReference>